<reference evidence="3" key="1">
    <citation type="submission" date="2020-05" db="EMBL/GenBank/DDBJ databases">
        <authorList>
            <person name="Chiriac C."/>
            <person name="Salcher M."/>
            <person name="Ghai R."/>
            <person name="Kavagutti S V."/>
        </authorList>
    </citation>
    <scope>NUCLEOTIDE SEQUENCE</scope>
</reference>
<organism evidence="3">
    <name type="scientific">freshwater metagenome</name>
    <dbReference type="NCBI Taxonomy" id="449393"/>
    <lineage>
        <taxon>unclassified sequences</taxon>
        <taxon>metagenomes</taxon>
        <taxon>ecological metagenomes</taxon>
    </lineage>
</organism>
<evidence type="ECO:0000256" key="2">
    <source>
        <dbReference type="SAM" id="Phobius"/>
    </source>
</evidence>
<evidence type="ECO:0000313" key="3">
    <source>
        <dbReference type="EMBL" id="CAB5026882.1"/>
    </source>
</evidence>
<sequence length="173" mass="18299">MTATPPDTGMGPETPFVTTRSTRRTRRLAIVGALSLVLIAGAVLVGVTTTGARSGSLSTAATKVNTGLYCFRSYNADYSGDTGDPTVWLAWKLPSDAPVDTIYRAYQRTNSLAPFTYSAELGRAQKSDLARMADGSIAIDFSVTDTSAQTYVITWGASSAGDLYYSEVLCPAS</sequence>
<keyword evidence="2" id="KW-0472">Membrane</keyword>
<keyword evidence="2" id="KW-1133">Transmembrane helix</keyword>
<evidence type="ECO:0000256" key="1">
    <source>
        <dbReference type="SAM" id="MobiDB-lite"/>
    </source>
</evidence>
<dbReference type="EMBL" id="CAFBOZ010000384">
    <property type="protein sequence ID" value="CAB5026882.1"/>
    <property type="molecule type" value="Genomic_DNA"/>
</dbReference>
<dbReference type="AlphaFoldDB" id="A0A6J7RDN6"/>
<protein>
    <submittedName>
        <fullName evidence="3">Unannotated protein</fullName>
    </submittedName>
</protein>
<proteinExistence type="predicted"/>
<name>A0A6J7RDN6_9ZZZZ</name>
<accession>A0A6J7RDN6</accession>
<keyword evidence="2" id="KW-0812">Transmembrane</keyword>
<gene>
    <name evidence="3" type="ORF">UFOPK3992_02054</name>
</gene>
<feature type="transmembrane region" description="Helical" evidence="2">
    <location>
        <begin position="28"/>
        <end position="47"/>
    </location>
</feature>
<feature type="region of interest" description="Disordered" evidence="1">
    <location>
        <begin position="1"/>
        <end position="21"/>
    </location>
</feature>